<dbReference type="EMBL" id="JAGIOE010000001">
    <property type="protein sequence ID" value="MBP2374318.1"/>
    <property type="molecule type" value="Genomic_DNA"/>
</dbReference>
<evidence type="ECO:0000256" key="2">
    <source>
        <dbReference type="ARBA" id="ARBA00012438"/>
    </source>
</evidence>
<keyword evidence="10" id="KW-0472">Membrane</keyword>
<feature type="region of interest" description="Disordered" evidence="9">
    <location>
        <begin position="411"/>
        <end position="436"/>
    </location>
</feature>
<keyword evidence="8" id="KW-0902">Two-component regulatory system</keyword>
<dbReference type="SUPFAM" id="SSF55874">
    <property type="entry name" value="ATPase domain of HSP90 chaperone/DNA topoisomerase II/histidine kinase"/>
    <property type="match status" value="1"/>
</dbReference>
<dbReference type="PANTHER" id="PTHR24421:SF10">
    <property type="entry name" value="NITRATE_NITRITE SENSOR PROTEIN NARQ"/>
    <property type="match status" value="1"/>
</dbReference>
<evidence type="ECO:0000256" key="6">
    <source>
        <dbReference type="ARBA" id="ARBA00022777"/>
    </source>
</evidence>
<evidence type="ECO:0000256" key="3">
    <source>
        <dbReference type="ARBA" id="ARBA00022553"/>
    </source>
</evidence>
<evidence type="ECO:0000259" key="11">
    <source>
        <dbReference type="Pfam" id="PF07730"/>
    </source>
</evidence>
<keyword evidence="7" id="KW-0067">ATP-binding</keyword>
<accession>A0ABS4WEH1</accession>
<keyword evidence="13" id="KW-1185">Reference proteome</keyword>
<protein>
    <recommendedName>
        <fullName evidence="2">histidine kinase</fullName>
        <ecNumber evidence="2">2.7.13.3</ecNumber>
    </recommendedName>
</protein>
<keyword evidence="10" id="KW-0812">Transmembrane</keyword>
<evidence type="ECO:0000256" key="10">
    <source>
        <dbReference type="SAM" id="Phobius"/>
    </source>
</evidence>
<evidence type="ECO:0000256" key="8">
    <source>
        <dbReference type="ARBA" id="ARBA00023012"/>
    </source>
</evidence>
<dbReference type="PANTHER" id="PTHR24421">
    <property type="entry name" value="NITRATE/NITRITE SENSOR PROTEIN NARX-RELATED"/>
    <property type="match status" value="1"/>
</dbReference>
<dbReference type="Gene3D" id="3.30.565.10">
    <property type="entry name" value="Histidine kinase-like ATPase, C-terminal domain"/>
    <property type="match status" value="1"/>
</dbReference>
<evidence type="ECO:0000313" key="12">
    <source>
        <dbReference type="EMBL" id="MBP2374318.1"/>
    </source>
</evidence>
<dbReference type="GO" id="GO:0016301">
    <property type="term" value="F:kinase activity"/>
    <property type="evidence" value="ECO:0007669"/>
    <property type="project" value="UniProtKB-KW"/>
</dbReference>
<dbReference type="InterPro" id="IPR050482">
    <property type="entry name" value="Sensor_HK_TwoCompSys"/>
</dbReference>
<feature type="transmembrane region" description="Helical" evidence="10">
    <location>
        <begin position="82"/>
        <end position="113"/>
    </location>
</feature>
<dbReference type="Proteomes" id="UP000766570">
    <property type="component" value="Unassembled WGS sequence"/>
</dbReference>
<dbReference type="Gene3D" id="1.20.5.1930">
    <property type="match status" value="1"/>
</dbReference>
<evidence type="ECO:0000313" key="13">
    <source>
        <dbReference type="Proteomes" id="UP000766570"/>
    </source>
</evidence>
<sequence length="436" mass="45045">MIADDNATATPGPGRLGRVRPQDLALALGYGGLTWLLHALAMDNDGAWGLQRYIGWWPLPLAIGCLAIALRQLHVLAASATMAVAGIVLLLVGSSGGFFLVFETVFTLVLWGGARVSRAAEHGSLVLTALLSIAMYFVTGSAAISVTLALVAAMVLVMPAQWAGNIRHGRELAASEARTAAAMAEAAAARSAAQDAEHERMLVAERTTMAREVHDVLSARLAAIALQSGAALNAPQNPALAARAMDEIRAQSVNGIEELNTMIRMLHRGTPLAPAGSLGDVPALLRTYSSSGLRVAYRNELPGRGSTLDAVTQATIYRTINESLVNFAKHAPEGELSLSLVPRDGSVLLTASNPVAAGHPGDGGAAGVHGTGTGLRGMRARSAELGGSFRISTANNAFAVFMLLPMGHRPPAAAPAPGKPAPPLGHAPAHLNEGTT</sequence>
<feature type="compositionally biased region" description="Low complexity" evidence="9">
    <location>
        <begin position="426"/>
        <end position="436"/>
    </location>
</feature>
<keyword evidence="3" id="KW-0597">Phosphoprotein</keyword>
<evidence type="ECO:0000256" key="9">
    <source>
        <dbReference type="SAM" id="MobiDB-lite"/>
    </source>
</evidence>
<reference evidence="12 13" key="1">
    <citation type="submission" date="2021-03" db="EMBL/GenBank/DDBJ databases">
        <title>Sequencing the genomes of 1000 actinobacteria strains.</title>
        <authorList>
            <person name="Klenk H.-P."/>
        </authorList>
    </citation>
    <scope>NUCLEOTIDE SEQUENCE [LARGE SCALE GENOMIC DNA]</scope>
    <source>
        <strain evidence="12 13">DSM 15454</strain>
    </source>
</reference>
<keyword evidence="4" id="KW-0808">Transferase</keyword>
<dbReference type="EC" id="2.7.13.3" evidence="2"/>
<feature type="transmembrane region" description="Helical" evidence="10">
    <location>
        <begin position="133"/>
        <end position="157"/>
    </location>
</feature>
<dbReference type="InterPro" id="IPR036890">
    <property type="entry name" value="HATPase_C_sf"/>
</dbReference>
<dbReference type="RefSeq" id="WP_209907350.1">
    <property type="nucleotide sequence ID" value="NZ_BAAAMI010000006.1"/>
</dbReference>
<evidence type="ECO:0000256" key="1">
    <source>
        <dbReference type="ARBA" id="ARBA00000085"/>
    </source>
</evidence>
<evidence type="ECO:0000256" key="5">
    <source>
        <dbReference type="ARBA" id="ARBA00022741"/>
    </source>
</evidence>
<keyword evidence="6 12" id="KW-0418">Kinase</keyword>
<organism evidence="12 13">
    <name type="scientific">Paeniglutamicibacter psychrophenolicus</name>
    <dbReference type="NCBI Taxonomy" id="257454"/>
    <lineage>
        <taxon>Bacteria</taxon>
        <taxon>Bacillati</taxon>
        <taxon>Actinomycetota</taxon>
        <taxon>Actinomycetes</taxon>
        <taxon>Micrococcales</taxon>
        <taxon>Micrococcaceae</taxon>
        <taxon>Paeniglutamicibacter</taxon>
    </lineage>
</organism>
<keyword evidence="10" id="KW-1133">Transmembrane helix</keyword>
<evidence type="ECO:0000256" key="4">
    <source>
        <dbReference type="ARBA" id="ARBA00022679"/>
    </source>
</evidence>
<comment type="catalytic activity">
    <reaction evidence="1">
        <text>ATP + protein L-histidine = ADP + protein N-phospho-L-histidine.</text>
        <dbReference type="EC" id="2.7.13.3"/>
    </reaction>
</comment>
<comment type="caution">
    <text evidence="12">The sequence shown here is derived from an EMBL/GenBank/DDBJ whole genome shotgun (WGS) entry which is preliminary data.</text>
</comment>
<feature type="transmembrane region" description="Helical" evidence="10">
    <location>
        <begin position="24"/>
        <end position="41"/>
    </location>
</feature>
<evidence type="ECO:0000256" key="7">
    <source>
        <dbReference type="ARBA" id="ARBA00022840"/>
    </source>
</evidence>
<name>A0ABS4WEH1_9MICC</name>
<proteinExistence type="predicted"/>
<dbReference type="Pfam" id="PF07730">
    <property type="entry name" value="HisKA_3"/>
    <property type="match status" value="1"/>
</dbReference>
<keyword evidence="5" id="KW-0547">Nucleotide-binding</keyword>
<feature type="domain" description="Signal transduction histidine kinase subgroup 3 dimerisation and phosphoacceptor" evidence="11">
    <location>
        <begin position="205"/>
        <end position="268"/>
    </location>
</feature>
<feature type="compositionally biased region" description="Pro residues" evidence="9">
    <location>
        <begin position="412"/>
        <end position="425"/>
    </location>
</feature>
<feature type="transmembrane region" description="Helical" evidence="10">
    <location>
        <begin position="53"/>
        <end position="70"/>
    </location>
</feature>
<dbReference type="InterPro" id="IPR011712">
    <property type="entry name" value="Sig_transdc_His_kin_sub3_dim/P"/>
</dbReference>
<gene>
    <name evidence="12" type="ORF">JOF46_002230</name>
</gene>